<organism evidence="2 3">
    <name type="scientific">Rotaria magnacalcarata</name>
    <dbReference type="NCBI Taxonomy" id="392030"/>
    <lineage>
        <taxon>Eukaryota</taxon>
        <taxon>Metazoa</taxon>
        <taxon>Spiralia</taxon>
        <taxon>Gnathifera</taxon>
        <taxon>Rotifera</taxon>
        <taxon>Eurotatoria</taxon>
        <taxon>Bdelloidea</taxon>
        <taxon>Philodinida</taxon>
        <taxon>Philodinidae</taxon>
        <taxon>Rotaria</taxon>
    </lineage>
</organism>
<dbReference type="AlphaFoldDB" id="A0A8S3IIT9"/>
<reference evidence="2" key="1">
    <citation type="submission" date="2021-02" db="EMBL/GenBank/DDBJ databases">
        <authorList>
            <person name="Nowell W R."/>
        </authorList>
    </citation>
    <scope>NUCLEOTIDE SEQUENCE</scope>
</reference>
<gene>
    <name evidence="1" type="ORF">BYL167_LOCUS61922</name>
    <name evidence="2" type="ORF">SMN809_LOCUS75639</name>
</gene>
<evidence type="ECO:0000313" key="1">
    <source>
        <dbReference type="EMBL" id="CAF5081003.1"/>
    </source>
</evidence>
<comment type="caution">
    <text evidence="2">The sequence shown here is derived from an EMBL/GenBank/DDBJ whole genome shotgun (WGS) entry which is preliminary data.</text>
</comment>
<accession>A0A8S3IIT9</accession>
<evidence type="ECO:0000313" key="2">
    <source>
        <dbReference type="EMBL" id="CAF5201490.1"/>
    </source>
</evidence>
<sequence>MYYILIVYFNSILQTPYARIRSGSSNTFNHTTTFSQELNAVSIPYLDNDSKTFQWLVSTLERWYSNQGWPKGTHVAKVPQSFRNALFKRLFETVGTKQNAKEEQKTIYDMITHLSGHSLPGIPQNSVPPKKMDEATKQYLWQHRL</sequence>
<feature type="non-terminal residue" evidence="2">
    <location>
        <position position="1"/>
    </location>
</feature>
<evidence type="ECO:0000313" key="3">
    <source>
        <dbReference type="Proteomes" id="UP000676336"/>
    </source>
</evidence>
<dbReference type="Proteomes" id="UP000681967">
    <property type="component" value="Unassembled WGS sequence"/>
</dbReference>
<dbReference type="Proteomes" id="UP000676336">
    <property type="component" value="Unassembled WGS sequence"/>
</dbReference>
<protein>
    <submittedName>
        <fullName evidence="2">Uncharacterized protein</fullName>
    </submittedName>
</protein>
<name>A0A8S3IIT9_9BILA</name>
<proteinExistence type="predicted"/>
<dbReference type="EMBL" id="CAJOBH010233574">
    <property type="protein sequence ID" value="CAF5081003.1"/>
    <property type="molecule type" value="Genomic_DNA"/>
</dbReference>
<dbReference type="EMBL" id="CAJOBI010332954">
    <property type="protein sequence ID" value="CAF5201490.1"/>
    <property type="molecule type" value="Genomic_DNA"/>
</dbReference>